<dbReference type="AlphaFoldDB" id="A0A9W2YQ15"/>
<evidence type="ECO:0000256" key="1">
    <source>
        <dbReference type="ARBA" id="ARBA00004141"/>
    </source>
</evidence>
<evidence type="ECO:0000256" key="2">
    <source>
        <dbReference type="ARBA" id="ARBA00022692"/>
    </source>
</evidence>
<dbReference type="RefSeq" id="XP_055864824.1">
    <property type="nucleotide sequence ID" value="XM_056008849.1"/>
</dbReference>
<evidence type="ECO:0000313" key="10">
    <source>
        <dbReference type="Proteomes" id="UP001165740"/>
    </source>
</evidence>
<feature type="transmembrane region" description="Helical" evidence="8">
    <location>
        <begin position="245"/>
        <end position="267"/>
    </location>
</feature>
<evidence type="ECO:0000313" key="11">
    <source>
        <dbReference type="RefSeq" id="XP_055864824.1"/>
    </source>
</evidence>
<feature type="transmembrane region" description="Helical" evidence="8">
    <location>
        <begin position="327"/>
        <end position="349"/>
    </location>
</feature>
<name>A0A9W2YQ15_BIOGL</name>
<evidence type="ECO:0000256" key="7">
    <source>
        <dbReference type="ARBA" id="ARBA00023224"/>
    </source>
</evidence>
<protein>
    <submittedName>
        <fullName evidence="11">Olfactory receptor 867-like</fullName>
    </submittedName>
</protein>
<feature type="domain" description="G-protein coupled receptors family 1 profile" evidence="9">
    <location>
        <begin position="75"/>
        <end position="346"/>
    </location>
</feature>
<feature type="transmembrane region" description="Helical" evidence="8">
    <location>
        <begin position="150"/>
        <end position="171"/>
    </location>
</feature>
<dbReference type="PROSITE" id="PS50262">
    <property type="entry name" value="G_PROTEIN_RECEP_F1_2"/>
    <property type="match status" value="1"/>
</dbReference>
<keyword evidence="6" id="KW-0675">Receptor</keyword>
<evidence type="ECO:0000256" key="8">
    <source>
        <dbReference type="SAM" id="Phobius"/>
    </source>
</evidence>
<feature type="transmembrane region" description="Helical" evidence="8">
    <location>
        <begin position="192"/>
        <end position="212"/>
    </location>
</feature>
<dbReference type="Gene3D" id="1.20.1070.10">
    <property type="entry name" value="Rhodopsin 7-helix transmembrane proteins"/>
    <property type="match status" value="1"/>
</dbReference>
<dbReference type="Pfam" id="PF00001">
    <property type="entry name" value="7tm_1"/>
    <property type="match status" value="1"/>
</dbReference>
<dbReference type="SUPFAM" id="SSF81321">
    <property type="entry name" value="Family A G protein-coupled receptor-like"/>
    <property type="match status" value="1"/>
</dbReference>
<evidence type="ECO:0000256" key="6">
    <source>
        <dbReference type="ARBA" id="ARBA00023170"/>
    </source>
</evidence>
<keyword evidence="3 8" id="KW-1133">Transmembrane helix</keyword>
<feature type="transmembrane region" description="Helical" evidence="8">
    <location>
        <begin position="94"/>
        <end position="117"/>
    </location>
</feature>
<dbReference type="Proteomes" id="UP001165740">
    <property type="component" value="Chromosome 13"/>
</dbReference>
<dbReference type="OrthoDB" id="10254436at2759"/>
<reference evidence="11" key="1">
    <citation type="submission" date="2025-08" db="UniProtKB">
        <authorList>
            <consortium name="RefSeq"/>
        </authorList>
    </citation>
    <scope>IDENTIFICATION</scope>
</reference>
<keyword evidence="10" id="KW-1185">Reference proteome</keyword>
<dbReference type="PRINTS" id="PR00237">
    <property type="entry name" value="GPCRRHODOPSN"/>
</dbReference>
<organism evidence="10 11">
    <name type="scientific">Biomphalaria glabrata</name>
    <name type="common">Bloodfluke planorb</name>
    <name type="synonym">Freshwater snail</name>
    <dbReference type="NCBI Taxonomy" id="6526"/>
    <lineage>
        <taxon>Eukaryota</taxon>
        <taxon>Metazoa</taxon>
        <taxon>Spiralia</taxon>
        <taxon>Lophotrochozoa</taxon>
        <taxon>Mollusca</taxon>
        <taxon>Gastropoda</taxon>
        <taxon>Heterobranchia</taxon>
        <taxon>Euthyneura</taxon>
        <taxon>Panpulmonata</taxon>
        <taxon>Hygrophila</taxon>
        <taxon>Lymnaeoidea</taxon>
        <taxon>Planorbidae</taxon>
        <taxon>Biomphalaria</taxon>
    </lineage>
</organism>
<dbReference type="GO" id="GO:0005886">
    <property type="term" value="C:plasma membrane"/>
    <property type="evidence" value="ECO:0007669"/>
    <property type="project" value="TreeGrafter"/>
</dbReference>
<evidence type="ECO:0000259" key="9">
    <source>
        <dbReference type="PROSITE" id="PS50262"/>
    </source>
</evidence>
<dbReference type="InterPro" id="IPR017452">
    <property type="entry name" value="GPCR_Rhodpsn_7TM"/>
</dbReference>
<sequence length="364" mass="41072">MLTDFTPGSMTTTKTSIVYTMGRMSEINMTATKFKDWTLTNESSENIVTWDSRVAFHWYLSVIVNPIIGLLGIVGNSINLYVLKRNGLHKPSNVLLYGLAIADICTVATAVDVVGILSQFPMKPGISWGVLEFDCQHTQLASFYLNFMRVMHFFGIFGANVSPCICVLVTLERIVAVFLPLKFASIVRPKRAWALLLSVSILWLAFTIMIISEFRLHYEYLPDYNVCFCYYRIILSETEVEVDVVATWLAFYVSLGIIISGSSLIYVKLKLIGIKRQKLTSSISAHSSRTTITLLTVCLVFSVTQIIRFPYAMFTLPFESSTSKAMYSMFLETTSYLSSAANFIIYVIMNKKFRIILKSLCLSN</sequence>
<feature type="transmembrane region" description="Helical" evidence="8">
    <location>
        <begin position="58"/>
        <end position="82"/>
    </location>
</feature>
<accession>A0A9W2YQ15</accession>
<dbReference type="PANTHER" id="PTHR24243:SF230">
    <property type="entry name" value="G-PROTEIN COUPLED RECEPTORS FAMILY 1 PROFILE DOMAIN-CONTAINING PROTEIN"/>
    <property type="match status" value="1"/>
</dbReference>
<gene>
    <name evidence="11" type="primary">LOC129922486</name>
</gene>
<evidence type="ECO:0000256" key="4">
    <source>
        <dbReference type="ARBA" id="ARBA00023040"/>
    </source>
</evidence>
<keyword evidence="5 8" id="KW-0472">Membrane</keyword>
<keyword evidence="4" id="KW-0297">G-protein coupled receptor</keyword>
<evidence type="ECO:0000256" key="5">
    <source>
        <dbReference type="ARBA" id="ARBA00023136"/>
    </source>
</evidence>
<feature type="transmembrane region" description="Helical" evidence="8">
    <location>
        <begin position="288"/>
        <end position="307"/>
    </location>
</feature>
<dbReference type="InterPro" id="IPR000276">
    <property type="entry name" value="GPCR_Rhodpsn"/>
</dbReference>
<keyword evidence="2 8" id="KW-0812">Transmembrane</keyword>
<comment type="subcellular location">
    <subcellularLocation>
        <location evidence="1">Membrane</location>
        <topology evidence="1">Multi-pass membrane protein</topology>
    </subcellularLocation>
</comment>
<dbReference type="PANTHER" id="PTHR24243">
    <property type="entry name" value="G-PROTEIN COUPLED RECEPTOR"/>
    <property type="match status" value="1"/>
</dbReference>
<keyword evidence="7" id="KW-0807">Transducer</keyword>
<evidence type="ECO:0000256" key="3">
    <source>
        <dbReference type="ARBA" id="ARBA00022989"/>
    </source>
</evidence>
<proteinExistence type="predicted"/>
<dbReference type="GO" id="GO:0004930">
    <property type="term" value="F:G protein-coupled receptor activity"/>
    <property type="evidence" value="ECO:0007669"/>
    <property type="project" value="UniProtKB-KW"/>
</dbReference>
<dbReference type="GeneID" id="129922486"/>